<evidence type="ECO:0000313" key="2">
    <source>
        <dbReference type="EMBL" id="USR90156.1"/>
    </source>
</evidence>
<feature type="region of interest" description="Disordered" evidence="1">
    <location>
        <begin position="82"/>
        <end position="102"/>
    </location>
</feature>
<dbReference type="EMBL" id="CP098611">
    <property type="protein sequence ID" value="USR90156.1"/>
    <property type="molecule type" value="Genomic_DNA"/>
</dbReference>
<proteinExistence type="predicted"/>
<evidence type="ECO:0000313" key="3">
    <source>
        <dbReference type="Proteomes" id="UP001056708"/>
    </source>
</evidence>
<accession>A0ABY5AMZ9</accession>
<dbReference type="Proteomes" id="UP001056708">
    <property type="component" value="Chromosome"/>
</dbReference>
<gene>
    <name evidence="2" type="ORF">NEA10_15065</name>
</gene>
<dbReference type="RefSeq" id="WP_252661960.1">
    <property type="nucleotide sequence ID" value="NZ_CP098611.1"/>
</dbReference>
<organism evidence="2 3">
    <name type="scientific">Phormidium yuhuli AB48</name>
    <dbReference type="NCBI Taxonomy" id="2940671"/>
    <lineage>
        <taxon>Bacteria</taxon>
        <taxon>Bacillati</taxon>
        <taxon>Cyanobacteriota</taxon>
        <taxon>Cyanophyceae</taxon>
        <taxon>Oscillatoriophycideae</taxon>
        <taxon>Oscillatoriales</taxon>
        <taxon>Oscillatoriaceae</taxon>
        <taxon>Phormidium</taxon>
        <taxon>Phormidium yuhuli</taxon>
    </lineage>
</organism>
<feature type="compositionally biased region" description="Basic and acidic residues" evidence="1">
    <location>
        <begin position="93"/>
        <end position="102"/>
    </location>
</feature>
<reference evidence="2" key="1">
    <citation type="submission" date="2022-06" db="EMBL/GenBank/DDBJ databases">
        <title>Genome sequence of Phormidium yuhuli AB48 isolated from an industrial photobioreactor environment.</title>
        <authorList>
            <person name="Qiu Y."/>
            <person name="Noonan A.J.C."/>
            <person name="Dofher K."/>
            <person name="Koch M."/>
            <person name="Kieft B."/>
            <person name="Lin X."/>
            <person name="Ziels R.M."/>
            <person name="Hallam S.J."/>
        </authorList>
    </citation>
    <scope>NUCLEOTIDE SEQUENCE</scope>
    <source>
        <strain evidence="2">AB48</strain>
    </source>
</reference>
<sequence length="184" mass="21158">MTSSSQTKSKGGNDFLVEDAIREGSEEFKKQQSQPKTATYRLTENEVQNMAKVNEALRLSIQDVPRRAIHYLSFVNNEMQKHLDSGQQTSATESHEPDSHDWENWKTRKTEEYLRELDALGEIPQDDAIRQKRYNRNLELDGEILDKLNQLNMADEIGKSVYLGVALLYDQLVAKVAQFPDELN</sequence>
<name>A0ABY5AMZ9_9CYAN</name>
<keyword evidence="3" id="KW-1185">Reference proteome</keyword>
<evidence type="ECO:0000256" key="1">
    <source>
        <dbReference type="SAM" id="MobiDB-lite"/>
    </source>
</evidence>
<protein>
    <submittedName>
        <fullName evidence="2">Uncharacterized protein</fullName>
    </submittedName>
</protein>